<name>A0A8X6HHF8_TRICU</name>
<sequence length="348" mass="41614">MLTLKEITLVHLTATLLNNGFTLLLMKRSRDDTWKEIIRSIISTCNIPLTLQVEIIDLLKPFALEIHNWMVDHKRIFTKKQAKSIQFCFHADGTVNRIKTADTLIHSKWLDDTTQFVLACQYWCCWDVLTFFNNLSESTRKQIRNTYTTENENLNKHEVNVVQWLHLFKEGRCFSEPQSRSLFYIHYDWTDVTLQSRRLDYLSEESRNSLLKRKFEDSDKEHVGRFCLSRMSAHDREQLLKLFPLKVLRIYLFRPNHHFFMDAANKVWDQLSGQDFARLLHIIICQKIIGLWTDFDYVGLLRQFWHRSPDHLKQYMEGTFIFEILNIIVKNRFSLKDVPRLFLLDTYA</sequence>
<dbReference type="EMBL" id="BMAO01038251">
    <property type="protein sequence ID" value="GFR23593.1"/>
    <property type="molecule type" value="Genomic_DNA"/>
</dbReference>
<comment type="caution">
    <text evidence="1">The sequence shown here is derived from an EMBL/GenBank/DDBJ whole genome shotgun (WGS) entry which is preliminary data.</text>
</comment>
<dbReference type="OrthoDB" id="6407690at2759"/>
<reference evidence="1" key="1">
    <citation type="submission" date="2020-07" db="EMBL/GenBank/DDBJ databases">
        <title>Multicomponent nature underlies the extraordinary mechanical properties of spider dragline silk.</title>
        <authorList>
            <person name="Kono N."/>
            <person name="Nakamura H."/>
            <person name="Mori M."/>
            <person name="Yoshida Y."/>
            <person name="Ohtoshi R."/>
            <person name="Malay A.D."/>
            <person name="Moran D.A.P."/>
            <person name="Tomita M."/>
            <person name="Numata K."/>
            <person name="Arakawa K."/>
        </authorList>
    </citation>
    <scope>NUCLEOTIDE SEQUENCE</scope>
</reference>
<evidence type="ECO:0000313" key="2">
    <source>
        <dbReference type="Proteomes" id="UP000887116"/>
    </source>
</evidence>
<dbReference type="AlphaFoldDB" id="A0A8X6HHF8"/>
<protein>
    <submittedName>
        <fullName evidence="1">Uncharacterized protein</fullName>
    </submittedName>
</protein>
<keyword evidence="2" id="KW-1185">Reference proteome</keyword>
<organism evidence="1 2">
    <name type="scientific">Trichonephila clavata</name>
    <name type="common">Joro spider</name>
    <name type="synonym">Nephila clavata</name>
    <dbReference type="NCBI Taxonomy" id="2740835"/>
    <lineage>
        <taxon>Eukaryota</taxon>
        <taxon>Metazoa</taxon>
        <taxon>Ecdysozoa</taxon>
        <taxon>Arthropoda</taxon>
        <taxon>Chelicerata</taxon>
        <taxon>Arachnida</taxon>
        <taxon>Araneae</taxon>
        <taxon>Araneomorphae</taxon>
        <taxon>Entelegynae</taxon>
        <taxon>Araneoidea</taxon>
        <taxon>Nephilidae</taxon>
        <taxon>Trichonephila</taxon>
    </lineage>
</organism>
<gene>
    <name evidence="1" type="primary">NCL1_31508</name>
    <name evidence="1" type="ORF">TNCT_574171</name>
</gene>
<dbReference type="Proteomes" id="UP000887116">
    <property type="component" value="Unassembled WGS sequence"/>
</dbReference>
<accession>A0A8X6HHF8</accession>
<evidence type="ECO:0000313" key="1">
    <source>
        <dbReference type="EMBL" id="GFR23593.1"/>
    </source>
</evidence>
<proteinExistence type="predicted"/>